<dbReference type="OrthoDB" id="5211263at2759"/>
<feature type="transmembrane region" description="Helical" evidence="1">
    <location>
        <begin position="12"/>
        <end position="39"/>
    </location>
</feature>
<name>A0A074YJW5_AURSE</name>
<dbReference type="EMBL" id="KL584753">
    <property type="protein sequence ID" value="KEQ98078.1"/>
    <property type="molecule type" value="Genomic_DNA"/>
</dbReference>
<dbReference type="GeneID" id="25364035"/>
<gene>
    <name evidence="2" type="ORF">AUEXF2481DRAFT_2974</name>
</gene>
<accession>A0A074YJW5</accession>
<dbReference type="Proteomes" id="UP000030641">
    <property type="component" value="Unassembled WGS sequence"/>
</dbReference>
<evidence type="ECO:0000313" key="3">
    <source>
        <dbReference type="Proteomes" id="UP000030641"/>
    </source>
</evidence>
<organism evidence="2 3">
    <name type="scientific">Aureobasidium subglaciale (strain EXF-2481)</name>
    <name type="common">Aureobasidium pullulans var. subglaciale</name>
    <dbReference type="NCBI Taxonomy" id="1043005"/>
    <lineage>
        <taxon>Eukaryota</taxon>
        <taxon>Fungi</taxon>
        <taxon>Dikarya</taxon>
        <taxon>Ascomycota</taxon>
        <taxon>Pezizomycotina</taxon>
        <taxon>Dothideomycetes</taxon>
        <taxon>Dothideomycetidae</taxon>
        <taxon>Dothideales</taxon>
        <taxon>Saccotheciaceae</taxon>
        <taxon>Aureobasidium</taxon>
    </lineage>
</organism>
<dbReference type="RefSeq" id="XP_013346213.1">
    <property type="nucleotide sequence ID" value="XM_013490759.1"/>
</dbReference>
<protein>
    <submittedName>
        <fullName evidence="2">Uncharacterized protein</fullName>
    </submittedName>
</protein>
<feature type="transmembrane region" description="Helical" evidence="1">
    <location>
        <begin position="46"/>
        <end position="65"/>
    </location>
</feature>
<feature type="transmembrane region" description="Helical" evidence="1">
    <location>
        <begin position="77"/>
        <end position="99"/>
    </location>
</feature>
<dbReference type="AlphaFoldDB" id="A0A074YJW5"/>
<reference evidence="2 3" key="1">
    <citation type="journal article" date="2014" name="BMC Genomics">
        <title>Genome sequencing of four Aureobasidium pullulans varieties: biotechnological potential, stress tolerance, and description of new species.</title>
        <authorList>
            <person name="Gostin Ar C."/>
            <person name="Ohm R.A."/>
            <person name="Kogej T."/>
            <person name="Sonjak S."/>
            <person name="Turk M."/>
            <person name="Zajc J."/>
            <person name="Zalar P."/>
            <person name="Grube M."/>
            <person name="Sun H."/>
            <person name="Han J."/>
            <person name="Sharma A."/>
            <person name="Chiniquy J."/>
            <person name="Ngan C.Y."/>
            <person name="Lipzen A."/>
            <person name="Barry K."/>
            <person name="Grigoriev I.V."/>
            <person name="Gunde-Cimerman N."/>
        </authorList>
    </citation>
    <scope>NUCLEOTIDE SEQUENCE [LARGE SCALE GENOMIC DNA]</scope>
    <source>
        <strain evidence="2 3">EXF-2481</strain>
    </source>
</reference>
<evidence type="ECO:0000313" key="2">
    <source>
        <dbReference type="EMBL" id="KEQ98078.1"/>
    </source>
</evidence>
<keyword evidence="1" id="KW-1133">Transmembrane helix</keyword>
<dbReference type="InParanoid" id="A0A074YJW5"/>
<proteinExistence type="predicted"/>
<keyword evidence="3" id="KW-1185">Reference proteome</keyword>
<dbReference type="HOGENOM" id="CLU_2291160_0_0_1"/>
<evidence type="ECO:0000256" key="1">
    <source>
        <dbReference type="SAM" id="Phobius"/>
    </source>
</evidence>
<keyword evidence="1" id="KW-0472">Membrane</keyword>
<keyword evidence="1" id="KW-0812">Transmembrane</keyword>
<sequence>MDTLLTYSGVVALGVGAGLSIAWAVVSFILVIAEIIVFVRWELNPYFAMMPYSIKTGLWLILFLVEIHELVVAHRGAVSPIVSGIFLLVFLIPLIYSVLAD</sequence>